<feature type="binding site" evidence="18">
    <location>
        <position position="103"/>
    </location>
    <ligand>
        <name>Mg(2+)</name>
        <dbReference type="ChEBI" id="CHEBI:18420"/>
    </ligand>
</feature>
<dbReference type="OrthoDB" id="9775031at2"/>
<dbReference type="InterPro" id="IPR029044">
    <property type="entry name" value="Nucleotide-diphossugar_trans"/>
</dbReference>
<dbReference type="GO" id="GO:0009245">
    <property type="term" value="P:lipid A biosynthetic process"/>
    <property type="evidence" value="ECO:0007669"/>
    <property type="project" value="UniProtKB-UniRule"/>
</dbReference>
<comment type="pathway">
    <text evidence="18">Nucleotide-sugar biosynthesis; UDP-N-acetyl-alpha-D-glucosamine biosynthesis; N-acetyl-alpha-D-glucosamine 1-phosphate from alpha-D-glucosamine 6-phosphate (route II): step 2/2.</text>
</comment>
<dbReference type="UniPathway" id="UPA00113">
    <property type="reaction ID" value="UER00532"/>
</dbReference>
<dbReference type="Pfam" id="PF25087">
    <property type="entry name" value="GMPPB_C"/>
    <property type="match status" value="1"/>
</dbReference>
<dbReference type="Pfam" id="PF12804">
    <property type="entry name" value="NTP_transf_3"/>
    <property type="match status" value="1"/>
</dbReference>
<dbReference type="GO" id="GO:0016020">
    <property type="term" value="C:membrane"/>
    <property type="evidence" value="ECO:0007669"/>
    <property type="project" value="GOC"/>
</dbReference>
<dbReference type="RefSeq" id="WP_121923255.1">
    <property type="nucleotide sequence ID" value="NZ_REFO01000012.1"/>
</dbReference>
<dbReference type="Gene3D" id="3.90.550.10">
    <property type="entry name" value="Spore Coat Polysaccharide Biosynthesis Protein SpsA, Chain A"/>
    <property type="match status" value="1"/>
</dbReference>
<reference evidence="21 22" key="1">
    <citation type="submission" date="2018-10" db="EMBL/GenBank/DDBJ databases">
        <title>Genomic Encyclopedia of Archaeal and Bacterial Type Strains, Phase II (KMG-II): from individual species to whole genera.</title>
        <authorList>
            <person name="Goeker M."/>
        </authorList>
    </citation>
    <scope>NUCLEOTIDE SEQUENCE [LARGE SCALE GENOMIC DNA]</scope>
    <source>
        <strain evidence="21 22">VM1</strain>
    </source>
</reference>
<keyword evidence="9 18" id="KW-0460">Magnesium</keyword>
<feature type="binding site" evidence="18">
    <location>
        <begin position="403"/>
        <end position="404"/>
    </location>
    <ligand>
        <name>acetyl-CoA</name>
        <dbReference type="ChEBI" id="CHEBI:57288"/>
    </ligand>
</feature>
<evidence type="ECO:0000256" key="18">
    <source>
        <dbReference type="HAMAP-Rule" id="MF_01631"/>
    </source>
</evidence>
<evidence type="ECO:0000256" key="4">
    <source>
        <dbReference type="ARBA" id="ARBA00022490"/>
    </source>
</evidence>
<evidence type="ECO:0000256" key="3">
    <source>
        <dbReference type="ARBA" id="ARBA00007947"/>
    </source>
</evidence>
<dbReference type="SUPFAM" id="SSF51161">
    <property type="entry name" value="Trimeric LpxA-like enzymes"/>
    <property type="match status" value="1"/>
</dbReference>
<dbReference type="PANTHER" id="PTHR43584:SF3">
    <property type="entry name" value="BIFUNCTIONAL PROTEIN GLMU"/>
    <property type="match status" value="1"/>
</dbReference>
<dbReference type="HAMAP" id="MF_01631">
    <property type="entry name" value="GlmU"/>
    <property type="match status" value="1"/>
</dbReference>
<comment type="catalytic activity">
    <reaction evidence="15 18">
        <text>alpha-D-glucosamine 1-phosphate + acetyl-CoA = N-acetyl-alpha-D-glucosamine 1-phosphate + CoA + H(+)</text>
        <dbReference type="Rhea" id="RHEA:13725"/>
        <dbReference type="ChEBI" id="CHEBI:15378"/>
        <dbReference type="ChEBI" id="CHEBI:57287"/>
        <dbReference type="ChEBI" id="CHEBI:57288"/>
        <dbReference type="ChEBI" id="CHEBI:57776"/>
        <dbReference type="ChEBI" id="CHEBI:58516"/>
        <dbReference type="EC" id="2.3.1.157"/>
    </reaction>
</comment>
<dbReference type="PANTHER" id="PTHR43584">
    <property type="entry name" value="NUCLEOTIDYL TRANSFERASE"/>
    <property type="match status" value="1"/>
</dbReference>
<comment type="function">
    <text evidence="17 18">Catalyzes the last two sequential reactions in the de novo biosynthetic pathway for UDP-N-acetylglucosamine (UDP-GlcNAc). The C-terminal domain catalyzes the transfer of acetyl group from acetyl coenzyme A to glucosamine-1-phosphate (GlcN-1-P) to produce N-acetylglucosamine-1-phosphate (GlcNAc-1-P), which is converted into UDP-GlcNAc by the transfer of uridine 5-monophosphate (from uridine 5-triphosphate), a reaction catalyzed by the N-terminal domain.</text>
</comment>
<name>A0A3M0BZL7_9AQUI</name>
<dbReference type="InterPro" id="IPR050065">
    <property type="entry name" value="GlmU-like"/>
</dbReference>
<evidence type="ECO:0000256" key="1">
    <source>
        <dbReference type="ARBA" id="ARBA00004496"/>
    </source>
</evidence>
<evidence type="ECO:0000259" key="20">
    <source>
        <dbReference type="Pfam" id="PF25087"/>
    </source>
</evidence>
<dbReference type="UniPathway" id="UPA00973"/>
<feature type="binding site" evidence="18">
    <location>
        <position position="22"/>
    </location>
    <ligand>
        <name>UDP-N-acetyl-alpha-D-glucosamine</name>
        <dbReference type="ChEBI" id="CHEBI:57705"/>
    </ligand>
</feature>
<comment type="subcellular location">
    <subcellularLocation>
        <location evidence="1 18">Cytoplasm</location>
    </subcellularLocation>
</comment>
<dbReference type="GO" id="GO:0006048">
    <property type="term" value="P:UDP-N-acetylglucosamine biosynthetic process"/>
    <property type="evidence" value="ECO:0007669"/>
    <property type="project" value="UniProtKB-UniPathway"/>
</dbReference>
<dbReference type="GO" id="GO:0000287">
    <property type="term" value="F:magnesium ion binding"/>
    <property type="evidence" value="ECO:0007669"/>
    <property type="project" value="UniProtKB-UniRule"/>
</dbReference>
<evidence type="ECO:0000256" key="16">
    <source>
        <dbReference type="ARBA" id="ARBA00048493"/>
    </source>
</evidence>
<organism evidence="21 22">
    <name type="scientific">Hydrogenothermus marinus</name>
    <dbReference type="NCBI Taxonomy" id="133270"/>
    <lineage>
        <taxon>Bacteria</taxon>
        <taxon>Pseudomonadati</taxon>
        <taxon>Aquificota</taxon>
        <taxon>Aquificia</taxon>
        <taxon>Aquificales</taxon>
        <taxon>Hydrogenothermaceae</taxon>
        <taxon>Hydrogenothermus</taxon>
    </lineage>
</organism>
<evidence type="ECO:0000256" key="2">
    <source>
        <dbReference type="ARBA" id="ARBA00007707"/>
    </source>
</evidence>
<comment type="caution">
    <text evidence="21">The sequence shown here is derived from an EMBL/GenBank/DDBJ whole genome shotgun (WGS) entry which is preliminary data.</text>
</comment>
<dbReference type="GO" id="GO:0005737">
    <property type="term" value="C:cytoplasm"/>
    <property type="evidence" value="ECO:0007669"/>
    <property type="project" value="UniProtKB-SubCell"/>
</dbReference>
<dbReference type="NCBIfam" id="TIGR01173">
    <property type="entry name" value="glmU"/>
    <property type="match status" value="1"/>
</dbReference>
<dbReference type="SUPFAM" id="SSF53448">
    <property type="entry name" value="Nucleotide-diphospho-sugar transferases"/>
    <property type="match status" value="1"/>
</dbReference>
<keyword evidence="10 18" id="KW-0133">Cell shape</keyword>
<feature type="binding site" evidence="18">
    <location>
        <position position="440"/>
    </location>
    <ligand>
        <name>acetyl-CoA</name>
        <dbReference type="ChEBI" id="CHEBI:57288"/>
    </ligand>
</feature>
<comment type="catalytic activity">
    <reaction evidence="16 18">
        <text>N-acetyl-alpha-D-glucosamine 1-phosphate + UTP + H(+) = UDP-N-acetyl-alpha-D-glucosamine + diphosphate</text>
        <dbReference type="Rhea" id="RHEA:13509"/>
        <dbReference type="ChEBI" id="CHEBI:15378"/>
        <dbReference type="ChEBI" id="CHEBI:33019"/>
        <dbReference type="ChEBI" id="CHEBI:46398"/>
        <dbReference type="ChEBI" id="CHEBI:57705"/>
        <dbReference type="ChEBI" id="CHEBI:57776"/>
        <dbReference type="EC" id="2.7.7.23"/>
    </reaction>
</comment>
<dbReference type="Proteomes" id="UP000280842">
    <property type="component" value="Unassembled WGS sequence"/>
</dbReference>
<feature type="active site" description="Proton acceptor" evidence="18">
    <location>
        <position position="380"/>
    </location>
</feature>
<evidence type="ECO:0000256" key="6">
    <source>
        <dbReference type="ARBA" id="ARBA00022695"/>
    </source>
</evidence>
<keyword evidence="5 18" id="KW-0808">Transferase</keyword>
<protein>
    <recommendedName>
        <fullName evidence="18">Bifunctional protein GlmU</fullName>
    </recommendedName>
    <domain>
        <recommendedName>
            <fullName evidence="18">UDP-N-acetylglucosamine pyrophosphorylase</fullName>
            <ecNumber evidence="18">2.7.7.23</ecNumber>
        </recommendedName>
        <alternativeName>
            <fullName evidence="18">N-acetylglucosamine-1-phosphate uridyltransferase</fullName>
        </alternativeName>
    </domain>
    <domain>
        <recommendedName>
            <fullName evidence="18">Glucosamine-1-phosphate N-acetyltransferase</fullName>
            <ecNumber evidence="18">2.3.1.157</ecNumber>
        </recommendedName>
    </domain>
</protein>
<feature type="binding site" evidence="18">
    <location>
        <position position="394"/>
    </location>
    <ligand>
        <name>UDP-N-acetyl-alpha-D-glucosamine</name>
        <dbReference type="ChEBI" id="CHEBI:57705"/>
    </ligand>
</feature>
<evidence type="ECO:0000313" key="22">
    <source>
        <dbReference type="Proteomes" id="UP000280842"/>
    </source>
</evidence>
<dbReference type="InterPro" id="IPR001451">
    <property type="entry name" value="Hexapep"/>
</dbReference>
<feature type="binding site" evidence="18">
    <location>
        <position position="397"/>
    </location>
    <ligand>
        <name>acetyl-CoA</name>
        <dbReference type="ChEBI" id="CHEBI:57288"/>
    </ligand>
</feature>
<keyword evidence="8 18" id="KW-0677">Repeat</keyword>
<dbReference type="EC" id="2.3.1.157" evidence="18"/>
<gene>
    <name evidence="18" type="primary">glmU</name>
    <name evidence="21" type="ORF">CLV39_1134</name>
</gene>
<dbReference type="GO" id="GO:0008360">
    <property type="term" value="P:regulation of cell shape"/>
    <property type="evidence" value="ECO:0007669"/>
    <property type="project" value="UniProtKB-KW"/>
</dbReference>
<comment type="pathway">
    <text evidence="18">Bacterial outer membrane biogenesis; LPS lipid A biosynthesis.</text>
</comment>
<feature type="binding site" evidence="18">
    <location>
        <position position="171"/>
    </location>
    <ligand>
        <name>UDP-N-acetyl-alpha-D-glucosamine</name>
        <dbReference type="ChEBI" id="CHEBI:57705"/>
    </ligand>
</feature>
<feature type="binding site" evidence="18">
    <location>
        <position position="244"/>
    </location>
    <ligand>
        <name>UDP-N-acetyl-alpha-D-glucosamine</name>
        <dbReference type="ChEBI" id="CHEBI:57705"/>
    </ligand>
</feature>
<dbReference type="InterPro" id="IPR005882">
    <property type="entry name" value="Bifunctional_GlmU"/>
</dbReference>
<comment type="caution">
    <text evidence="18">Lacks conserved residue(s) required for the propagation of feature annotation.</text>
</comment>
<feature type="binding site" evidence="18">
    <location>
        <position position="186"/>
    </location>
    <ligand>
        <name>UDP-N-acetyl-alpha-D-glucosamine</name>
        <dbReference type="ChEBI" id="CHEBI:57705"/>
    </ligand>
</feature>
<dbReference type="Pfam" id="PF00132">
    <property type="entry name" value="Hexapep"/>
    <property type="match status" value="1"/>
</dbReference>
<comment type="subunit">
    <text evidence="18">Homotrimer.</text>
</comment>
<feature type="region of interest" description="Pyrophosphorylase" evidence="18">
    <location>
        <begin position="1"/>
        <end position="246"/>
    </location>
</feature>
<dbReference type="GO" id="GO:0019134">
    <property type="term" value="F:glucosamine-1-phosphate N-acetyltransferase activity"/>
    <property type="evidence" value="ECO:0007669"/>
    <property type="project" value="UniProtKB-UniRule"/>
</dbReference>
<dbReference type="InterPro" id="IPR038009">
    <property type="entry name" value="GlmU_C_LbH"/>
</dbReference>
<dbReference type="CDD" id="cd02540">
    <property type="entry name" value="GT2_GlmU_N_bac"/>
    <property type="match status" value="1"/>
</dbReference>
<dbReference type="GO" id="GO:0071555">
    <property type="term" value="P:cell wall organization"/>
    <property type="evidence" value="ECO:0007669"/>
    <property type="project" value="UniProtKB-KW"/>
</dbReference>
<accession>A0A3M0BZL7</accession>
<feature type="binding site" evidence="18">
    <location>
        <position position="422"/>
    </location>
    <ligand>
        <name>acetyl-CoA</name>
        <dbReference type="ChEBI" id="CHEBI:57288"/>
    </ligand>
</feature>
<evidence type="ECO:0000256" key="13">
    <source>
        <dbReference type="ARBA" id="ARBA00023315"/>
    </source>
</evidence>
<feature type="region of interest" description="N-acetyltransferase" evidence="18">
    <location>
        <begin position="268"/>
        <end position="478"/>
    </location>
</feature>
<dbReference type="Gene3D" id="2.160.10.10">
    <property type="entry name" value="Hexapeptide repeat proteins"/>
    <property type="match status" value="1"/>
</dbReference>
<comment type="similarity">
    <text evidence="2 18">In the C-terminal section; belongs to the transferase hexapeptide repeat family.</text>
</comment>
<dbReference type="GO" id="GO:0003977">
    <property type="term" value="F:UDP-N-acetylglucosamine diphosphorylase activity"/>
    <property type="evidence" value="ECO:0007669"/>
    <property type="project" value="UniProtKB-UniRule"/>
</dbReference>
<dbReference type="GO" id="GO:0009252">
    <property type="term" value="P:peptidoglycan biosynthetic process"/>
    <property type="evidence" value="ECO:0007669"/>
    <property type="project" value="UniProtKB-UniRule"/>
</dbReference>
<keyword evidence="6 18" id="KW-0548">Nucleotidyltransferase</keyword>
<feature type="binding site" evidence="18">
    <location>
        <position position="383"/>
    </location>
    <ligand>
        <name>UDP-N-acetyl-alpha-D-glucosamine</name>
        <dbReference type="ChEBI" id="CHEBI:57705"/>
    </ligand>
</feature>
<evidence type="ECO:0000259" key="19">
    <source>
        <dbReference type="Pfam" id="PF12804"/>
    </source>
</evidence>
<feature type="binding site" evidence="18">
    <location>
        <position position="244"/>
    </location>
    <ligand>
        <name>Mg(2+)</name>
        <dbReference type="ChEBI" id="CHEBI:18420"/>
    </ligand>
</feature>
<keyword evidence="12 18" id="KW-0511">Multifunctional enzyme</keyword>
<keyword evidence="4 18" id="KW-0963">Cytoplasm</keyword>
<feature type="binding site" evidence="18">
    <location>
        <position position="368"/>
    </location>
    <ligand>
        <name>UDP-N-acetyl-alpha-D-glucosamine</name>
        <dbReference type="ChEBI" id="CHEBI:57705"/>
    </ligand>
</feature>
<evidence type="ECO:0000256" key="7">
    <source>
        <dbReference type="ARBA" id="ARBA00022723"/>
    </source>
</evidence>
<evidence type="ECO:0000256" key="11">
    <source>
        <dbReference type="ARBA" id="ARBA00022984"/>
    </source>
</evidence>
<comment type="pathway">
    <text evidence="18">Nucleotide-sugar biosynthesis; UDP-N-acetyl-alpha-D-glucosamine biosynthesis; UDP-N-acetyl-alpha-D-glucosamine from N-acetyl-alpha-D-glucosamine 1-phosphate: step 1/1.</text>
</comment>
<feature type="binding site" evidence="18">
    <location>
        <begin position="78"/>
        <end position="79"/>
    </location>
    <ligand>
        <name>UDP-N-acetyl-alpha-D-glucosamine</name>
        <dbReference type="ChEBI" id="CHEBI:57705"/>
    </ligand>
</feature>
<keyword evidence="22" id="KW-1185">Reference proteome</keyword>
<comment type="similarity">
    <text evidence="3 18">In the N-terminal section; belongs to the N-acetylglucosamine-1-phosphate uridyltransferase family.</text>
</comment>
<feature type="binding site" evidence="18">
    <location>
        <begin position="8"/>
        <end position="11"/>
    </location>
    <ligand>
        <name>UDP-N-acetyl-alpha-D-glucosamine</name>
        <dbReference type="ChEBI" id="CHEBI:57705"/>
    </ligand>
</feature>
<feature type="binding site" evidence="18">
    <location>
        <position position="457"/>
    </location>
    <ligand>
        <name>acetyl-CoA</name>
        <dbReference type="ChEBI" id="CHEBI:57288"/>
    </ligand>
</feature>
<dbReference type="EMBL" id="REFO01000012">
    <property type="protein sequence ID" value="RMA96122.1"/>
    <property type="molecule type" value="Genomic_DNA"/>
</dbReference>
<dbReference type="InterPro" id="IPR056729">
    <property type="entry name" value="GMPPB_C"/>
</dbReference>
<dbReference type="InterPro" id="IPR011004">
    <property type="entry name" value="Trimer_LpxA-like_sf"/>
</dbReference>
<evidence type="ECO:0000256" key="15">
    <source>
        <dbReference type="ARBA" id="ARBA00048247"/>
    </source>
</evidence>
<dbReference type="AlphaFoldDB" id="A0A3M0BZL7"/>
<feature type="domain" description="MobA-like NTP transferase" evidence="19">
    <location>
        <begin position="5"/>
        <end position="119"/>
    </location>
</feature>
<feature type="binding site" evidence="18">
    <location>
        <position position="350"/>
    </location>
    <ligand>
        <name>UDP-N-acetyl-alpha-D-glucosamine</name>
        <dbReference type="ChEBI" id="CHEBI:57705"/>
    </ligand>
</feature>
<keyword evidence="13 18" id="KW-0012">Acyltransferase</keyword>
<evidence type="ECO:0000256" key="8">
    <source>
        <dbReference type="ARBA" id="ARBA00022737"/>
    </source>
</evidence>
<feature type="region of interest" description="Linker" evidence="18">
    <location>
        <begin position="247"/>
        <end position="267"/>
    </location>
</feature>
<evidence type="ECO:0000313" key="21">
    <source>
        <dbReference type="EMBL" id="RMA96122.1"/>
    </source>
</evidence>
<sequence length="478" mass="53681">MRLKAVILAAGKGTRFKSEKPKVLHKILGKPMIFYVKSAVEWVNPEEIIFIVGHKKDEVIKEINCDSCKFVEQKHQLGTGHAVIQAIKYFKDFDGYILIINGDTPLIKGETLKEAINYLQALINYEGRNIKDKNYQNKEIAGLILTATVENPYGYGRIVKEKAGVVEKIVEEKDASFTEKQIKEVNSGIYIVYAPYLKEALEKLNNNNAQKEYYLTDIVKILKEEDKKFYTFNVGDPTQILGVNDRWQLSQAENILKNQFIYFWALNGTTFHNPETIYIEFDATFGKDIEIFQGCSIKGNTEIDDGTIIYENCVIKNCKIGKNVKIYPNTVIEDSIIEDNAEIGPFARIRNNTVIGKNVSIGNFVEIKNSTVGENTTAKHLTYLGDAEIGKNVNIGAGTITCNYDGVKKHKTVIKDNAFIGSDTMLVAPIIIGENAYTGSGSVITKDVPDNALAVERTPLKIIENYSKRKKNKDEQSC</sequence>
<dbReference type="InterPro" id="IPR025877">
    <property type="entry name" value="MobA-like_NTP_Trfase"/>
</dbReference>
<evidence type="ECO:0000256" key="14">
    <source>
        <dbReference type="ARBA" id="ARBA00023316"/>
    </source>
</evidence>
<keyword evidence="7 18" id="KW-0479">Metal-binding</keyword>
<evidence type="ECO:0000256" key="17">
    <source>
        <dbReference type="ARBA" id="ARBA00049628"/>
    </source>
</evidence>
<evidence type="ECO:0000256" key="10">
    <source>
        <dbReference type="ARBA" id="ARBA00022960"/>
    </source>
</evidence>
<evidence type="ECO:0000256" key="5">
    <source>
        <dbReference type="ARBA" id="ARBA00022679"/>
    </source>
</evidence>
<keyword evidence="11 18" id="KW-0573">Peptidoglycan synthesis</keyword>
<feature type="binding site" evidence="18">
    <location>
        <position position="73"/>
    </location>
    <ligand>
        <name>UDP-N-acetyl-alpha-D-glucosamine</name>
        <dbReference type="ChEBI" id="CHEBI:57705"/>
    </ligand>
</feature>
<comment type="cofactor">
    <cofactor evidence="18">
        <name>Mg(2+)</name>
        <dbReference type="ChEBI" id="CHEBI:18420"/>
    </cofactor>
    <text evidence="18">Binds 1 Mg(2+) ion per subunit.</text>
</comment>
<evidence type="ECO:0000256" key="9">
    <source>
        <dbReference type="ARBA" id="ARBA00022842"/>
    </source>
</evidence>
<dbReference type="EC" id="2.7.7.23" evidence="18"/>
<evidence type="ECO:0000256" key="12">
    <source>
        <dbReference type="ARBA" id="ARBA00023268"/>
    </source>
</evidence>
<feature type="domain" description="Mannose-1-phosphate guanyltransferase C-terminal" evidence="20">
    <location>
        <begin position="287"/>
        <end position="373"/>
    </location>
</feature>
<dbReference type="GO" id="GO:0000902">
    <property type="term" value="P:cell morphogenesis"/>
    <property type="evidence" value="ECO:0007669"/>
    <property type="project" value="UniProtKB-UniRule"/>
</dbReference>
<dbReference type="CDD" id="cd03353">
    <property type="entry name" value="LbH_GlmU_C"/>
    <property type="match status" value="1"/>
</dbReference>
<keyword evidence="14 18" id="KW-0961">Cell wall biogenesis/degradation</keyword>
<feature type="binding site" evidence="18">
    <location>
        <position position="156"/>
    </location>
    <ligand>
        <name>UDP-N-acetyl-alpha-D-glucosamine</name>
        <dbReference type="ChEBI" id="CHEBI:57705"/>
    </ligand>
</feature>
<proteinExistence type="inferred from homology"/>